<keyword evidence="1" id="KW-1133">Transmembrane helix</keyword>
<protein>
    <submittedName>
        <fullName evidence="2">Uncharacterized protein</fullName>
    </submittedName>
</protein>
<sequence>MDLSIYHETSLYFLLFLLVVGIETYLLAPLDEEPFWLTLFRALFANLVMIFCYLVLALIYRGVHGDFTANNNAGVIMLLITLFLTAIALNYYLKHFFYTSLIPDMEELLVRARKAILWGTCALLLCLGTVSTTGLVKAARQADVRAYNGF</sequence>
<dbReference type="AlphaFoldDB" id="A0A1G9RX33"/>
<evidence type="ECO:0000256" key="1">
    <source>
        <dbReference type="SAM" id="Phobius"/>
    </source>
</evidence>
<keyword evidence="1" id="KW-0812">Transmembrane</keyword>
<keyword evidence="3" id="KW-1185">Reference proteome</keyword>
<evidence type="ECO:0000313" key="3">
    <source>
        <dbReference type="Proteomes" id="UP000198901"/>
    </source>
</evidence>
<evidence type="ECO:0000313" key="2">
    <source>
        <dbReference type="EMBL" id="SDM27045.1"/>
    </source>
</evidence>
<feature type="transmembrane region" description="Helical" evidence="1">
    <location>
        <begin position="115"/>
        <end position="136"/>
    </location>
</feature>
<gene>
    <name evidence="2" type="ORF">SAMN04488090_3056</name>
</gene>
<reference evidence="2 3" key="1">
    <citation type="submission" date="2016-10" db="EMBL/GenBank/DDBJ databases">
        <authorList>
            <person name="de Groot N.N."/>
        </authorList>
    </citation>
    <scope>NUCLEOTIDE SEQUENCE [LARGE SCALE GENOMIC DNA]</scope>
    <source>
        <strain evidence="2 3">DSM 21668</strain>
    </source>
</reference>
<keyword evidence="1" id="KW-0472">Membrane</keyword>
<feature type="transmembrane region" description="Helical" evidence="1">
    <location>
        <begin position="72"/>
        <end position="93"/>
    </location>
</feature>
<dbReference type="EMBL" id="FNGS01000005">
    <property type="protein sequence ID" value="SDM27045.1"/>
    <property type="molecule type" value="Genomic_DNA"/>
</dbReference>
<dbReference type="RefSeq" id="WP_093203926.1">
    <property type="nucleotide sequence ID" value="NZ_FNGS01000005.1"/>
</dbReference>
<dbReference type="STRING" id="563176.SAMN04488090_3056"/>
<accession>A0A1G9RX33</accession>
<dbReference type="Proteomes" id="UP000198901">
    <property type="component" value="Unassembled WGS sequence"/>
</dbReference>
<feature type="transmembrane region" description="Helical" evidence="1">
    <location>
        <begin position="12"/>
        <end position="30"/>
    </location>
</feature>
<feature type="transmembrane region" description="Helical" evidence="1">
    <location>
        <begin position="36"/>
        <end position="60"/>
    </location>
</feature>
<organism evidence="2 3">
    <name type="scientific">Siphonobacter aquaeclarae</name>
    <dbReference type="NCBI Taxonomy" id="563176"/>
    <lineage>
        <taxon>Bacteria</taxon>
        <taxon>Pseudomonadati</taxon>
        <taxon>Bacteroidota</taxon>
        <taxon>Cytophagia</taxon>
        <taxon>Cytophagales</taxon>
        <taxon>Cytophagaceae</taxon>
        <taxon>Siphonobacter</taxon>
    </lineage>
</organism>
<proteinExistence type="predicted"/>
<name>A0A1G9RX33_9BACT</name>